<evidence type="ECO:0000256" key="1">
    <source>
        <dbReference type="SAM" id="MobiDB-lite"/>
    </source>
</evidence>
<accession>A0A316V351</accession>
<keyword evidence="3" id="KW-1185">Reference proteome</keyword>
<protein>
    <submittedName>
        <fullName evidence="2">Uncharacterized protein</fullName>
    </submittedName>
</protein>
<evidence type="ECO:0000313" key="2">
    <source>
        <dbReference type="EMBL" id="PWN30961.1"/>
    </source>
</evidence>
<organism evidence="2 3">
    <name type="scientific">Jaminaea rosea</name>
    <dbReference type="NCBI Taxonomy" id="1569628"/>
    <lineage>
        <taxon>Eukaryota</taxon>
        <taxon>Fungi</taxon>
        <taxon>Dikarya</taxon>
        <taxon>Basidiomycota</taxon>
        <taxon>Ustilaginomycotina</taxon>
        <taxon>Exobasidiomycetes</taxon>
        <taxon>Microstromatales</taxon>
        <taxon>Microstromatales incertae sedis</taxon>
        <taxon>Jaminaea</taxon>
    </lineage>
</organism>
<name>A0A316V351_9BASI</name>
<reference evidence="2 3" key="1">
    <citation type="journal article" date="2018" name="Mol. Biol. Evol.">
        <title>Broad Genomic Sampling Reveals a Smut Pathogenic Ancestry of the Fungal Clade Ustilaginomycotina.</title>
        <authorList>
            <person name="Kijpornyongpan T."/>
            <person name="Mondo S.J."/>
            <person name="Barry K."/>
            <person name="Sandor L."/>
            <person name="Lee J."/>
            <person name="Lipzen A."/>
            <person name="Pangilinan J."/>
            <person name="LaButti K."/>
            <person name="Hainaut M."/>
            <person name="Henrissat B."/>
            <person name="Grigoriev I.V."/>
            <person name="Spatafora J.W."/>
            <person name="Aime M.C."/>
        </authorList>
    </citation>
    <scope>NUCLEOTIDE SEQUENCE [LARGE SCALE GENOMIC DNA]</scope>
    <source>
        <strain evidence="2 3">MCA 5214</strain>
    </source>
</reference>
<feature type="region of interest" description="Disordered" evidence="1">
    <location>
        <begin position="62"/>
        <end position="86"/>
    </location>
</feature>
<dbReference type="RefSeq" id="XP_025365573.1">
    <property type="nucleotide sequence ID" value="XM_025505285.1"/>
</dbReference>
<proteinExistence type="predicted"/>
<evidence type="ECO:0000313" key="3">
    <source>
        <dbReference type="Proteomes" id="UP000245884"/>
    </source>
</evidence>
<gene>
    <name evidence="2" type="ORF">BDZ90DRAFT_229953</name>
</gene>
<dbReference type="AlphaFoldDB" id="A0A316V351"/>
<sequence>MKQGHKDSYERAACLQLYLLTALSSFHWSQGPFDCSLSLSKCQRVCLDAEDVRARFATEIQGGSGASFPDDVGHSGNGHYSTRDVR</sequence>
<dbReference type="GeneID" id="37027108"/>
<dbReference type="EMBL" id="KZ819662">
    <property type="protein sequence ID" value="PWN30961.1"/>
    <property type="molecule type" value="Genomic_DNA"/>
</dbReference>
<dbReference type="Proteomes" id="UP000245884">
    <property type="component" value="Unassembled WGS sequence"/>
</dbReference>